<proteinExistence type="inferred from homology"/>
<evidence type="ECO:0000259" key="2">
    <source>
        <dbReference type="Pfam" id="PF02543"/>
    </source>
</evidence>
<dbReference type="InterPro" id="IPR003696">
    <property type="entry name" value="Carbtransf_dom"/>
</dbReference>
<name>A0A7X0D8U5_9ACTN</name>
<dbReference type="PANTHER" id="PTHR34847:SF1">
    <property type="entry name" value="NODULATION PROTEIN U"/>
    <property type="match status" value="1"/>
</dbReference>
<evidence type="ECO:0000313" key="5">
    <source>
        <dbReference type="Proteomes" id="UP000546642"/>
    </source>
</evidence>
<comment type="similarity">
    <text evidence="1">Belongs to the NodU/CmcH family.</text>
</comment>
<feature type="domain" description="Carbamoyltransferase C-terminal" evidence="3">
    <location>
        <begin position="389"/>
        <end position="553"/>
    </location>
</feature>
<organism evidence="4 5">
    <name type="scientific">Nocardiopsis mwathae</name>
    <dbReference type="NCBI Taxonomy" id="1472723"/>
    <lineage>
        <taxon>Bacteria</taxon>
        <taxon>Bacillati</taxon>
        <taxon>Actinomycetota</taxon>
        <taxon>Actinomycetes</taxon>
        <taxon>Streptosporangiales</taxon>
        <taxon>Nocardiopsidaceae</taxon>
        <taxon>Nocardiopsis</taxon>
    </lineage>
</organism>
<dbReference type="GO" id="GO:0003725">
    <property type="term" value="F:double-stranded RNA binding"/>
    <property type="evidence" value="ECO:0007669"/>
    <property type="project" value="InterPro"/>
</dbReference>
<dbReference type="Gene3D" id="3.90.870.20">
    <property type="entry name" value="Carbamoyltransferase, C-terminal domain"/>
    <property type="match status" value="1"/>
</dbReference>
<evidence type="ECO:0000313" key="4">
    <source>
        <dbReference type="EMBL" id="MBB6175131.1"/>
    </source>
</evidence>
<dbReference type="SUPFAM" id="SSF55821">
    <property type="entry name" value="YrdC/RibB"/>
    <property type="match status" value="1"/>
</dbReference>
<comment type="caution">
    <text evidence="4">The sequence shown here is derived from an EMBL/GenBank/DDBJ whole genome shotgun (WGS) entry which is preliminary data.</text>
</comment>
<evidence type="ECO:0000259" key="3">
    <source>
        <dbReference type="Pfam" id="PF16861"/>
    </source>
</evidence>
<dbReference type="InterPro" id="IPR038152">
    <property type="entry name" value="Carbam_trans_C_sf"/>
</dbReference>
<accession>A0A7X0D8U5</accession>
<dbReference type="Pfam" id="PF02543">
    <property type="entry name" value="Carbam_trans_N"/>
    <property type="match status" value="2"/>
</dbReference>
<dbReference type="Proteomes" id="UP000546642">
    <property type="component" value="Unassembled WGS sequence"/>
</dbReference>
<dbReference type="AlphaFoldDB" id="A0A7X0D8U5"/>
<dbReference type="InterPro" id="IPR051338">
    <property type="entry name" value="NodU/CmcH_Carbamoyltrnsfr"/>
</dbReference>
<dbReference type="EC" id="2.1.3.-" evidence="4"/>
<dbReference type="EMBL" id="JACHDS010000001">
    <property type="protein sequence ID" value="MBB6175131.1"/>
    <property type="molecule type" value="Genomic_DNA"/>
</dbReference>
<dbReference type="PANTHER" id="PTHR34847">
    <property type="entry name" value="NODULATION PROTEIN U"/>
    <property type="match status" value="1"/>
</dbReference>
<protein>
    <submittedName>
        <fullName evidence="4">Carbamoyltransferase</fullName>
        <ecNumber evidence="4">2.1.3.-</ecNumber>
    </submittedName>
</protein>
<sequence>MNGRSGWVAGVNHGAHDASCALLHHGELVVAVEQERLSRRKRAVDQSPARALRYCLDFAGIDLTEVDCLALGSDHDGLAAWLGVEGEERERALPYDRPGWLFPDEVFHGARPRAVRAVPHHLAHAASGYWPSGFGECAVLVIDAMGENTGTSIAVARDGGVEILESYGVETSLGFFYEAASEFAGLGRQDGGKLMGLASYGRPVHPAALAYRDGAIVWDGVPESTRRGRALIEERSEELQRYFADHTYPYSRRRGESVMAYADFAASAQAALEETILGLARRARELTGLNRLAVAGGVGLNCTANGRLADSGIFDEVYVQPMAHDAGVALGAALAVAAEHRPGLQGVSRMSHAYWGPDLTAEDTAAAFAAAGVRAERFGLEELLPRVVRILTAGGIVAWGQGRAEVGPRALGARSLLGDPRDRETLTRLNLAKNREMWRPLAPSVQEERFAEFFEGTPNAFMIVAARVREEARRRIPAVVHVDHSARPQAVRREDNPAYHALLSSFDAQTGVPVLVNTSLNVAEEPMASSADDILSTYLKSGADAVVIGDHLAVRD</sequence>
<evidence type="ECO:0000256" key="1">
    <source>
        <dbReference type="ARBA" id="ARBA00006129"/>
    </source>
</evidence>
<dbReference type="InterPro" id="IPR043129">
    <property type="entry name" value="ATPase_NBD"/>
</dbReference>
<dbReference type="CDD" id="cd24098">
    <property type="entry name" value="ASKHA_NBD_TobZ_N"/>
    <property type="match status" value="1"/>
</dbReference>
<keyword evidence="5" id="KW-1185">Reference proteome</keyword>
<feature type="domain" description="Carbamoyltransferase" evidence="2">
    <location>
        <begin position="114"/>
        <end position="334"/>
    </location>
</feature>
<dbReference type="SUPFAM" id="SSF53067">
    <property type="entry name" value="Actin-like ATPase domain"/>
    <property type="match status" value="1"/>
</dbReference>
<keyword evidence="4" id="KW-0808">Transferase</keyword>
<dbReference type="GO" id="GO:0016740">
    <property type="term" value="F:transferase activity"/>
    <property type="evidence" value="ECO:0007669"/>
    <property type="project" value="UniProtKB-KW"/>
</dbReference>
<dbReference type="InterPro" id="IPR031730">
    <property type="entry name" value="Carbam_trans_C"/>
</dbReference>
<dbReference type="Gene3D" id="3.30.420.40">
    <property type="match status" value="2"/>
</dbReference>
<feature type="domain" description="Carbamoyltransferase" evidence="2">
    <location>
        <begin position="10"/>
        <end position="71"/>
    </location>
</feature>
<reference evidence="4 5" key="1">
    <citation type="submission" date="2020-08" db="EMBL/GenBank/DDBJ databases">
        <title>Sequencing the genomes of 1000 actinobacteria strains.</title>
        <authorList>
            <person name="Klenk H.-P."/>
        </authorList>
    </citation>
    <scope>NUCLEOTIDE SEQUENCE [LARGE SCALE GENOMIC DNA]</scope>
    <source>
        <strain evidence="4 5">DSM 46659</strain>
    </source>
</reference>
<dbReference type="Pfam" id="PF16861">
    <property type="entry name" value="Carbam_trans_C"/>
    <property type="match status" value="1"/>
</dbReference>
<dbReference type="InterPro" id="IPR017945">
    <property type="entry name" value="DHBP_synth_RibB-like_a/b_dom"/>
</dbReference>
<gene>
    <name evidence="4" type="ORF">HNR23_005191</name>
</gene>
<dbReference type="RefSeq" id="WP_184079606.1">
    <property type="nucleotide sequence ID" value="NZ_JACHDS010000001.1"/>
</dbReference>